<evidence type="ECO:0000313" key="4">
    <source>
        <dbReference type="Proteomes" id="UP000461880"/>
    </source>
</evidence>
<accession>A0A7X2NTR9</accession>
<keyword evidence="1 2" id="KW-0238">DNA-binding</keyword>
<dbReference type="CDD" id="cd04496">
    <property type="entry name" value="SSB_OBF"/>
    <property type="match status" value="1"/>
</dbReference>
<proteinExistence type="predicted"/>
<reference evidence="3 4" key="1">
    <citation type="submission" date="2019-08" db="EMBL/GenBank/DDBJ databases">
        <title>In-depth cultivation of the pig gut microbiome towards novel bacterial diversity and tailored functional studies.</title>
        <authorList>
            <person name="Wylensek D."/>
            <person name="Hitch T.C.A."/>
            <person name="Clavel T."/>
        </authorList>
    </citation>
    <scope>NUCLEOTIDE SEQUENCE [LARGE SCALE GENOMIC DNA]</scope>
    <source>
        <strain evidence="3 4">Oil+RF-744-GAM-WT-6</strain>
    </source>
</reference>
<evidence type="ECO:0000256" key="2">
    <source>
        <dbReference type="PIRNR" id="PIRNR002070"/>
    </source>
</evidence>
<dbReference type="PIRSF" id="PIRSF002070">
    <property type="entry name" value="SSB"/>
    <property type="match status" value="1"/>
</dbReference>
<name>A0A7X2NTR9_9FIRM</name>
<dbReference type="InterPro" id="IPR012340">
    <property type="entry name" value="NA-bd_OB-fold"/>
</dbReference>
<dbReference type="RefSeq" id="WP_105304151.1">
    <property type="nucleotide sequence ID" value="NZ_VUMN01000020.1"/>
</dbReference>
<dbReference type="AlphaFoldDB" id="A0A7X2NTR9"/>
<keyword evidence="4" id="KW-1185">Reference proteome</keyword>
<dbReference type="Gene3D" id="2.40.50.140">
    <property type="entry name" value="Nucleic acid-binding proteins"/>
    <property type="match status" value="1"/>
</dbReference>
<dbReference type="Proteomes" id="UP000461880">
    <property type="component" value="Unassembled WGS sequence"/>
</dbReference>
<dbReference type="Pfam" id="PF00436">
    <property type="entry name" value="SSB"/>
    <property type="match status" value="1"/>
</dbReference>
<dbReference type="InterPro" id="IPR011344">
    <property type="entry name" value="ssDNA-bd"/>
</dbReference>
<dbReference type="EMBL" id="VUMN01000020">
    <property type="protein sequence ID" value="MSS58988.1"/>
    <property type="molecule type" value="Genomic_DNA"/>
</dbReference>
<dbReference type="SUPFAM" id="SSF50249">
    <property type="entry name" value="Nucleic acid-binding proteins"/>
    <property type="match status" value="1"/>
</dbReference>
<sequence>MNSITIVGRIKEQPVITTTAKGNPISWLLIEADRNFHNDDGSVSQDIFNVMLWKGIAEEVSAACKPGNLVAVRGRLSGDAVERNEKTFYNLSVIAEKVEILTRAKH</sequence>
<protein>
    <recommendedName>
        <fullName evidence="2">Single-stranded DNA-binding protein</fullName>
    </recommendedName>
</protein>
<evidence type="ECO:0000256" key="1">
    <source>
        <dbReference type="ARBA" id="ARBA00023125"/>
    </source>
</evidence>
<dbReference type="PROSITE" id="PS50935">
    <property type="entry name" value="SSB"/>
    <property type="match status" value="1"/>
</dbReference>
<organism evidence="3 4">
    <name type="scientific">Stecheria intestinalis</name>
    <dbReference type="NCBI Taxonomy" id="2606630"/>
    <lineage>
        <taxon>Bacteria</taxon>
        <taxon>Bacillati</taxon>
        <taxon>Bacillota</taxon>
        <taxon>Erysipelotrichia</taxon>
        <taxon>Erysipelotrichales</taxon>
        <taxon>Erysipelotrichaceae</taxon>
        <taxon>Stecheria</taxon>
    </lineage>
</organism>
<dbReference type="InterPro" id="IPR000424">
    <property type="entry name" value="Primosome_PriB/ssb"/>
</dbReference>
<gene>
    <name evidence="3" type="ORF">FYJ51_08720</name>
</gene>
<comment type="caution">
    <text evidence="3">The sequence shown here is derived from an EMBL/GenBank/DDBJ whole genome shotgun (WGS) entry which is preliminary data.</text>
</comment>
<dbReference type="GO" id="GO:0003697">
    <property type="term" value="F:single-stranded DNA binding"/>
    <property type="evidence" value="ECO:0007669"/>
    <property type="project" value="InterPro"/>
</dbReference>
<evidence type="ECO:0000313" key="3">
    <source>
        <dbReference type="EMBL" id="MSS58988.1"/>
    </source>
</evidence>
<dbReference type="GO" id="GO:0006260">
    <property type="term" value="P:DNA replication"/>
    <property type="evidence" value="ECO:0007669"/>
    <property type="project" value="InterPro"/>
</dbReference>